<dbReference type="AlphaFoldDB" id="A0A6J4ZNC3"/>
<evidence type="ECO:0000313" key="1">
    <source>
        <dbReference type="EMBL" id="CAB3637747.1"/>
    </source>
</evidence>
<sequence>MKLSNKLTGVITVASHRLSAAYGEGQWGRSRGPSRLVCRTDGARQ</sequence>
<gene>
    <name evidence="1" type="ORF">LMG22037_00002</name>
</gene>
<name>A0A6J4ZNC3_9BURK</name>
<dbReference type="Proteomes" id="UP000494249">
    <property type="component" value="Unassembled WGS sequence"/>
</dbReference>
<protein>
    <submittedName>
        <fullName evidence="1">Uncharacterized protein</fullName>
    </submittedName>
</protein>
<reference evidence="1 2" key="1">
    <citation type="submission" date="2020-04" db="EMBL/GenBank/DDBJ databases">
        <authorList>
            <person name="De Canck E."/>
        </authorList>
    </citation>
    <scope>NUCLEOTIDE SEQUENCE [LARGE SCALE GENOMIC DNA]</scope>
    <source>
        <strain evidence="1 2">LMG 22037</strain>
    </source>
</reference>
<dbReference type="EMBL" id="CADIKB010000001">
    <property type="protein sequence ID" value="CAB3637747.1"/>
    <property type="molecule type" value="Genomic_DNA"/>
</dbReference>
<evidence type="ECO:0000313" key="2">
    <source>
        <dbReference type="Proteomes" id="UP000494249"/>
    </source>
</evidence>
<accession>A0A6J4ZNC3</accession>
<proteinExistence type="predicted"/>
<organism evidence="1 2">
    <name type="scientific">Paraburkholderia phenoliruptrix</name>
    <dbReference type="NCBI Taxonomy" id="252970"/>
    <lineage>
        <taxon>Bacteria</taxon>
        <taxon>Pseudomonadati</taxon>
        <taxon>Pseudomonadota</taxon>
        <taxon>Betaproteobacteria</taxon>
        <taxon>Burkholderiales</taxon>
        <taxon>Burkholderiaceae</taxon>
        <taxon>Paraburkholderia</taxon>
    </lineage>
</organism>